<evidence type="ECO:0000313" key="2">
    <source>
        <dbReference type="EMBL" id="QTD53830.1"/>
    </source>
</evidence>
<dbReference type="KEGG" id="scor:J3U87_15380"/>
<keyword evidence="3" id="KW-1185">Reference proteome</keyword>
<dbReference type="InterPro" id="IPR015168">
    <property type="entry name" value="SsuA/THI5"/>
</dbReference>
<dbReference type="PANTHER" id="PTHR31528">
    <property type="entry name" value="4-AMINO-5-HYDROXYMETHYL-2-METHYLPYRIMIDINE PHOSPHATE SYNTHASE THI11-RELATED"/>
    <property type="match status" value="1"/>
</dbReference>
<evidence type="ECO:0000313" key="3">
    <source>
        <dbReference type="Proteomes" id="UP000663929"/>
    </source>
</evidence>
<protein>
    <submittedName>
        <fullName evidence="2">ABC transporter substrate-binding protein</fullName>
    </submittedName>
</protein>
<feature type="domain" description="SsuA/THI5-like" evidence="1">
    <location>
        <begin position="27"/>
        <end position="234"/>
    </location>
</feature>
<dbReference type="Gene3D" id="3.40.190.10">
    <property type="entry name" value="Periplasmic binding protein-like II"/>
    <property type="match status" value="2"/>
</dbReference>
<name>A0A8A4TWG2_SULCO</name>
<dbReference type="GO" id="GO:0009228">
    <property type="term" value="P:thiamine biosynthetic process"/>
    <property type="evidence" value="ECO:0007669"/>
    <property type="project" value="InterPro"/>
</dbReference>
<sequence>MLSVLLCCLVVQAPPQKVTYAAGYIANVQFAPFYVAQQRGYYAEEGLELEMDYTIGPDIFKLLALGKVQFASADPDAFLHAASRGMPLLHVATLYQRYPLALVAREDLFRDGRLEGKRIGISGTYGSSYLALKAMLRELGLPLAKVQVVSIGFTQVSALKQNRVDAVVGYINNEPLRLKALDVDVKTYSLSANNQIPGVGIMTHRDLKAKNPELVEKFLRATFRAVADLLADPRACYNLVVNEVLPELKQAERYESEFAVLQATLPFWRSAHVAANGFGQCDEKQWQNLARHMAEGHAKSAFSSWRKWVDLGFRHRAPVTPPAGK</sequence>
<gene>
    <name evidence="2" type="ORF">J3U87_15380</name>
</gene>
<accession>A0A8A4TWG2</accession>
<dbReference type="EMBL" id="CP071793">
    <property type="protein sequence ID" value="QTD53830.1"/>
    <property type="molecule type" value="Genomic_DNA"/>
</dbReference>
<organism evidence="2 3">
    <name type="scientific">Sulfidibacter corallicola</name>
    <dbReference type="NCBI Taxonomy" id="2818388"/>
    <lineage>
        <taxon>Bacteria</taxon>
        <taxon>Pseudomonadati</taxon>
        <taxon>Acidobacteriota</taxon>
        <taxon>Holophagae</taxon>
        <taxon>Acanthopleuribacterales</taxon>
        <taxon>Acanthopleuribacteraceae</taxon>
        <taxon>Sulfidibacter</taxon>
    </lineage>
</organism>
<dbReference type="InterPro" id="IPR027939">
    <property type="entry name" value="NMT1/THI5"/>
</dbReference>
<dbReference type="Pfam" id="PF09084">
    <property type="entry name" value="NMT1"/>
    <property type="match status" value="1"/>
</dbReference>
<dbReference type="AlphaFoldDB" id="A0A8A4TWG2"/>
<dbReference type="RefSeq" id="WP_237383931.1">
    <property type="nucleotide sequence ID" value="NZ_CP071793.1"/>
</dbReference>
<dbReference type="PANTHER" id="PTHR31528:SF15">
    <property type="entry name" value="RIBOFLAVIN-BINDING PROTEIN RIBY"/>
    <property type="match status" value="1"/>
</dbReference>
<dbReference type="Proteomes" id="UP000663929">
    <property type="component" value="Chromosome"/>
</dbReference>
<reference evidence="2" key="1">
    <citation type="submission" date="2021-03" db="EMBL/GenBank/DDBJ databases">
        <title>Acanthopleuribacteraceae sp. M133.</title>
        <authorList>
            <person name="Wang G."/>
        </authorList>
    </citation>
    <scope>NUCLEOTIDE SEQUENCE</scope>
    <source>
        <strain evidence="2">M133</strain>
    </source>
</reference>
<evidence type="ECO:0000259" key="1">
    <source>
        <dbReference type="Pfam" id="PF09084"/>
    </source>
</evidence>
<dbReference type="SUPFAM" id="SSF53850">
    <property type="entry name" value="Periplasmic binding protein-like II"/>
    <property type="match status" value="1"/>
</dbReference>
<proteinExistence type="predicted"/>